<keyword evidence="2" id="KW-1185">Reference proteome</keyword>
<accession>A0ACC0W9S5</accession>
<evidence type="ECO:0000313" key="1">
    <source>
        <dbReference type="EMBL" id="KAI9914839.1"/>
    </source>
</evidence>
<sequence>MQSPRHERENHRFKFPYKAERGKIGGLPISLGNDEQWTRALKYMLTHQMATGLDLEALLARLKKR</sequence>
<evidence type="ECO:0000313" key="2">
    <source>
        <dbReference type="Proteomes" id="UP001163321"/>
    </source>
</evidence>
<dbReference type="Proteomes" id="UP001163321">
    <property type="component" value="Chromosome 3"/>
</dbReference>
<organism evidence="1 2">
    <name type="scientific">Peronosclerospora sorghi</name>
    <dbReference type="NCBI Taxonomy" id="230839"/>
    <lineage>
        <taxon>Eukaryota</taxon>
        <taxon>Sar</taxon>
        <taxon>Stramenopiles</taxon>
        <taxon>Oomycota</taxon>
        <taxon>Peronosporomycetes</taxon>
        <taxon>Peronosporales</taxon>
        <taxon>Peronosporaceae</taxon>
        <taxon>Peronosclerospora</taxon>
    </lineage>
</organism>
<comment type="caution">
    <text evidence="1">The sequence shown here is derived from an EMBL/GenBank/DDBJ whole genome shotgun (WGS) entry which is preliminary data.</text>
</comment>
<dbReference type="EMBL" id="CM047582">
    <property type="protein sequence ID" value="KAI9914839.1"/>
    <property type="molecule type" value="Genomic_DNA"/>
</dbReference>
<name>A0ACC0W9S5_9STRA</name>
<protein>
    <submittedName>
        <fullName evidence="1">Uncharacterized protein</fullName>
    </submittedName>
</protein>
<proteinExistence type="predicted"/>
<gene>
    <name evidence="1" type="ORF">PsorP6_006868</name>
</gene>
<reference evidence="1 2" key="1">
    <citation type="journal article" date="2022" name="bioRxiv">
        <title>The genome of the oomycete Peronosclerospora sorghi, a cosmopolitan pathogen of maize and sorghum, is inflated with dispersed pseudogenes.</title>
        <authorList>
            <person name="Fletcher K."/>
            <person name="Martin F."/>
            <person name="Isakeit T."/>
            <person name="Cavanaugh K."/>
            <person name="Magill C."/>
            <person name="Michelmore R."/>
        </authorList>
    </citation>
    <scope>NUCLEOTIDE SEQUENCE [LARGE SCALE GENOMIC DNA]</scope>
    <source>
        <strain evidence="1">P6</strain>
    </source>
</reference>